<dbReference type="AlphaFoldDB" id="A0A838B7Y8"/>
<dbReference type="Pfam" id="PF03724">
    <property type="entry name" value="META"/>
    <property type="match status" value="1"/>
</dbReference>
<dbReference type="InterPro" id="IPR053196">
    <property type="entry name" value="Lipoprotein_YbaY-like"/>
</dbReference>
<comment type="caution">
    <text evidence="2">The sequence shown here is derived from an EMBL/GenBank/DDBJ whole genome shotgun (WGS) entry which is preliminary data.</text>
</comment>
<accession>A0A838B7Y8</accession>
<dbReference type="Proteomes" id="UP000558284">
    <property type="component" value="Unassembled WGS sequence"/>
</dbReference>
<keyword evidence="3" id="KW-1185">Reference proteome</keyword>
<gene>
    <name evidence="2" type="ORF">H0241_18490</name>
</gene>
<organism evidence="2 3">
    <name type="scientific">Mesorhizobium neociceri</name>
    <dbReference type="NCBI Taxonomy" id="1307853"/>
    <lineage>
        <taxon>Bacteria</taxon>
        <taxon>Pseudomonadati</taxon>
        <taxon>Pseudomonadota</taxon>
        <taxon>Alphaproteobacteria</taxon>
        <taxon>Hyphomicrobiales</taxon>
        <taxon>Phyllobacteriaceae</taxon>
        <taxon>Mesorhizobium</taxon>
    </lineage>
</organism>
<evidence type="ECO:0000313" key="3">
    <source>
        <dbReference type="Proteomes" id="UP000558284"/>
    </source>
</evidence>
<dbReference type="InterPro" id="IPR039366">
    <property type="entry name" value="Pilotin"/>
</dbReference>
<dbReference type="EMBL" id="JACDTY010000008">
    <property type="protein sequence ID" value="MBA1142242.1"/>
    <property type="molecule type" value="Genomic_DNA"/>
</dbReference>
<dbReference type="Gene3D" id="2.40.128.270">
    <property type="match status" value="1"/>
</dbReference>
<proteinExistence type="predicted"/>
<feature type="domain" description="DUF306" evidence="1">
    <location>
        <begin position="146"/>
        <end position="251"/>
    </location>
</feature>
<dbReference type="PANTHER" id="PTHR38013:SF1">
    <property type="entry name" value="GLYCOPROTEIN_POLYSACCHARIDE METABOLISM"/>
    <property type="match status" value="1"/>
</dbReference>
<sequence length="255" mass="27196">MLDRIAEFLIFGFVPLVVGMLAVPEMSNAAEKTLKGEVMYRERIALPPNAVLSVQLADVSLADVPATIVGERKVAPAGQVPIKFEIGFDPQVIRPGMIYALRARITADDKLLFVTDVSYLVDPLSDAPQTIVLKMVAPSDKPTSASVFDQSWLVEYIDGIGVIVQPKATFRVSEAGKAGGSGPCNTYFATVKVEGSTIAISDIGSTYKACAPEVMAEEKALFDALTRAASYHVEAGKLTIADKGGKNILRFNAAS</sequence>
<keyword evidence="2" id="KW-0449">Lipoprotein</keyword>
<reference evidence="2 3" key="1">
    <citation type="submission" date="2020-07" db="EMBL/GenBank/DDBJ databases">
        <title>Definition of the novel symbiovar canariense within Mesorhizobium novociceri, a new species of genus Mesorhizobium nodulating Cicer canariense in the Caldera de Taburiente National Park (La Palma, Canary Islands).</title>
        <authorList>
            <person name="Leon-Barrios M."/>
            <person name="Perez-Yepez J."/>
            <person name="Flores-Felix J.D."/>
            <person name="Ramirez-Baena M.H."/>
            <person name="Pulido-Suarez L."/>
            <person name="Igual J.M."/>
            <person name="Velazquez E."/>
            <person name="Peix A."/>
        </authorList>
    </citation>
    <scope>NUCLEOTIDE SEQUENCE [LARGE SCALE GENOMIC DNA]</scope>
    <source>
        <strain evidence="2 3">CCANP35</strain>
    </source>
</reference>
<protein>
    <submittedName>
        <fullName evidence="2">YbaY family lipoprotein</fullName>
    </submittedName>
</protein>
<evidence type="ECO:0000259" key="1">
    <source>
        <dbReference type="Pfam" id="PF03724"/>
    </source>
</evidence>
<name>A0A838B7Y8_9HYPH</name>
<dbReference type="InterPro" id="IPR005184">
    <property type="entry name" value="DUF306_Meta_HslJ"/>
</dbReference>
<evidence type="ECO:0000313" key="2">
    <source>
        <dbReference type="EMBL" id="MBA1142242.1"/>
    </source>
</evidence>
<dbReference type="PANTHER" id="PTHR38013">
    <property type="entry name" value="GLYCOPROTEIN/POLYSACCHARIDE METABOLISM"/>
    <property type="match status" value="1"/>
</dbReference>
<dbReference type="InterPro" id="IPR038670">
    <property type="entry name" value="HslJ-like_sf"/>
</dbReference>
<dbReference type="Pfam" id="PF09619">
    <property type="entry name" value="YscW"/>
    <property type="match status" value="1"/>
</dbReference>
<dbReference type="RefSeq" id="WP_181059081.1">
    <property type="nucleotide sequence ID" value="NZ_JACDTY010000008.1"/>
</dbReference>